<sequence>MNKFDMPIELSKIIQNFARPLTRIKWRQGGSFNSRLFLEGLYIEYDDIFYHIIRLQEVLIPLTIYEKALFLREFV</sequence>
<evidence type="ECO:0000313" key="1">
    <source>
        <dbReference type="EMBL" id="QHT32300.1"/>
    </source>
</evidence>
<dbReference type="EMBL" id="MN738934">
    <property type="protein sequence ID" value="QHT32300.1"/>
    <property type="molecule type" value="Genomic_DNA"/>
</dbReference>
<dbReference type="AlphaFoldDB" id="A0A6C0EVN5"/>
<proteinExistence type="predicted"/>
<reference evidence="1" key="1">
    <citation type="journal article" date="2020" name="Nature">
        <title>Giant virus diversity and host interactions through global metagenomics.</title>
        <authorList>
            <person name="Schulz F."/>
            <person name="Roux S."/>
            <person name="Paez-Espino D."/>
            <person name="Jungbluth S."/>
            <person name="Walsh D.A."/>
            <person name="Denef V.J."/>
            <person name="McMahon K.D."/>
            <person name="Konstantinidis K.T."/>
            <person name="Eloe-Fadrosh E.A."/>
            <person name="Kyrpides N.C."/>
            <person name="Woyke T."/>
        </authorList>
    </citation>
    <scope>NUCLEOTIDE SEQUENCE</scope>
    <source>
        <strain evidence="1">GVMAG-M-3300009159-65</strain>
    </source>
</reference>
<accession>A0A6C0EVN5</accession>
<organism evidence="1">
    <name type="scientific">viral metagenome</name>
    <dbReference type="NCBI Taxonomy" id="1070528"/>
    <lineage>
        <taxon>unclassified sequences</taxon>
        <taxon>metagenomes</taxon>
        <taxon>organismal metagenomes</taxon>
    </lineage>
</organism>
<name>A0A6C0EVN5_9ZZZZ</name>
<protein>
    <submittedName>
        <fullName evidence="1">Uncharacterized protein</fullName>
    </submittedName>
</protein>